<dbReference type="EMBL" id="ASHM01064333">
    <property type="protein sequence ID" value="PNX90896.1"/>
    <property type="molecule type" value="Genomic_DNA"/>
</dbReference>
<gene>
    <name evidence="2" type="ORF">L195_g047024</name>
</gene>
<accession>A0A2K3MJE2</accession>
<feature type="non-terminal residue" evidence="2">
    <location>
        <position position="1"/>
    </location>
</feature>
<proteinExistence type="predicted"/>
<evidence type="ECO:0000313" key="3">
    <source>
        <dbReference type="Proteomes" id="UP000236291"/>
    </source>
</evidence>
<comment type="caution">
    <text evidence="2">The sequence shown here is derived from an EMBL/GenBank/DDBJ whole genome shotgun (WGS) entry which is preliminary data.</text>
</comment>
<evidence type="ECO:0000256" key="1">
    <source>
        <dbReference type="SAM" id="MobiDB-lite"/>
    </source>
</evidence>
<evidence type="ECO:0000313" key="2">
    <source>
        <dbReference type="EMBL" id="PNX90896.1"/>
    </source>
</evidence>
<organism evidence="2 3">
    <name type="scientific">Trifolium pratense</name>
    <name type="common">Red clover</name>
    <dbReference type="NCBI Taxonomy" id="57577"/>
    <lineage>
        <taxon>Eukaryota</taxon>
        <taxon>Viridiplantae</taxon>
        <taxon>Streptophyta</taxon>
        <taxon>Embryophyta</taxon>
        <taxon>Tracheophyta</taxon>
        <taxon>Spermatophyta</taxon>
        <taxon>Magnoliopsida</taxon>
        <taxon>eudicotyledons</taxon>
        <taxon>Gunneridae</taxon>
        <taxon>Pentapetalae</taxon>
        <taxon>rosids</taxon>
        <taxon>fabids</taxon>
        <taxon>Fabales</taxon>
        <taxon>Fabaceae</taxon>
        <taxon>Papilionoideae</taxon>
        <taxon>50 kb inversion clade</taxon>
        <taxon>NPAAA clade</taxon>
        <taxon>Hologalegina</taxon>
        <taxon>IRL clade</taxon>
        <taxon>Trifolieae</taxon>
        <taxon>Trifolium</taxon>
    </lineage>
</organism>
<dbReference type="AlphaFoldDB" id="A0A2K3MJE2"/>
<name>A0A2K3MJE2_TRIPR</name>
<reference evidence="2 3" key="1">
    <citation type="journal article" date="2014" name="Am. J. Bot.">
        <title>Genome assembly and annotation for red clover (Trifolium pratense; Fabaceae).</title>
        <authorList>
            <person name="Istvanek J."/>
            <person name="Jaros M."/>
            <person name="Krenek A."/>
            <person name="Repkova J."/>
        </authorList>
    </citation>
    <scope>NUCLEOTIDE SEQUENCE [LARGE SCALE GENOMIC DNA]</scope>
    <source>
        <strain evidence="3">cv. Tatra</strain>
        <tissue evidence="2">Young leaves</tissue>
    </source>
</reference>
<protein>
    <submittedName>
        <fullName evidence="2">Uncharacterized protein</fullName>
    </submittedName>
</protein>
<sequence>SLDELRSHSPLPLSTASLIHDFSTTTTSSSIDGLLLRQVTFVTTLNLSDDSSDTSQTLISPPSPPSQTQKPPSQNQ</sequence>
<dbReference type="Proteomes" id="UP000236291">
    <property type="component" value="Unassembled WGS sequence"/>
</dbReference>
<feature type="region of interest" description="Disordered" evidence="1">
    <location>
        <begin position="47"/>
        <end position="76"/>
    </location>
</feature>
<reference evidence="2 3" key="2">
    <citation type="journal article" date="2017" name="Front. Plant Sci.">
        <title>Gene Classification and Mining of Molecular Markers Useful in Red Clover (Trifolium pratense) Breeding.</title>
        <authorList>
            <person name="Istvanek J."/>
            <person name="Dluhosova J."/>
            <person name="Dluhos P."/>
            <person name="Patkova L."/>
            <person name="Nedelnik J."/>
            <person name="Repkova J."/>
        </authorList>
    </citation>
    <scope>NUCLEOTIDE SEQUENCE [LARGE SCALE GENOMIC DNA]</scope>
    <source>
        <strain evidence="3">cv. Tatra</strain>
        <tissue evidence="2">Young leaves</tissue>
    </source>
</reference>